<feature type="region of interest" description="Disordered" evidence="1">
    <location>
        <begin position="298"/>
        <end position="328"/>
    </location>
</feature>
<dbReference type="AlphaFoldDB" id="A0A0C3S4R1"/>
<dbReference type="HOGENOM" id="CLU_847615_0_0_1"/>
<dbReference type="OrthoDB" id="2802364at2759"/>
<keyword evidence="3" id="KW-1185">Reference proteome</keyword>
<dbReference type="EMBL" id="KN840451">
    <property type="protein sequence ID" value="KIP10791.1"/>
    <property type="molecule type" value="Genomic_DNA"/>
</dbReference>
<feature type="compositionally biased region" description="Low complexity" evidence="1">
    <location>
        <begin position="306"/>
        <end position="328"/>
    </location>
</feature>
<dbReference type="STRING" id="745531.A0A0C3S4R1"/>
<evidence type="ECO:0000313" key="3">
    <source>
        <dbReference type="Proteomes" id="UP000053257"/>
    </source>
</evidence>
<gene>
    <name evidence="2" type="ORF">PHLGIDRAFT_197572</name>
</gene>
<dbReference type="Proteomes" id="UP000053257">
    <property type="component" value="Unassembled WGS sequence"/>
</dbReference>
<sequence>MAAVSESEPPVFPTRFRQPFGDPLQALCTSYHVGQPLTQLVAGAYIPDTIDMEVIYIAHMPTHALVILNASDTAPADSTPIVAPIDIFAFNKVFNTDILRLPERTFTPTPDCRTCVPHLDSVRNMYAVSLPTIVVHASDPASVPLLLLFALWNHLPAPPPLDPSRPPSPVISSIEIAEALPRSVPSTPPPTPTSSISQPSIAIPPPPTPVVCTGLLATYLLPIQVIEEFPSAPAMAEAMARTCSPREVDACAAHSSKLWQNVLAFAPRDEAILQIVQVAWEVSREASKMLERHYEARRAMRRAARTRQAQPSTPTTPTAAAPVPQATS</sequence>
<name>A0A0C3S4R1_PHLG1</name>
<organism evidence="2 3">
    <name type="scientific">Phlebiopsis gigantea (strain 11061_1 CR5-6)</name>
    <name type="common">White-rot fungus</name>
    <name type="synonym">Peniophora gigantea</name>
    <dbReference type="NCBI Taxonomy" id="745531"/>
    <lineage>
        <taxon>Eukaryota</taxon>
        <taxon>Fungi</taxon>
        <taxon>Dikarya</taxon>
        <taxon>Basidiomycota</taxon>
        <taxon>Agaricomycotina</taxon>
        <taxon>Agaricomycetes</taxon>
        <taxon>Polyporales</taxon>
        <taxon>Phanerochaetaceae</taxon>
        <taxon>Phlebiopsis</taxon>
    </lineage>
</organism>
<reference evidence="2 3" key="1">
    <citation type="journal article" date="2014" name="PLoS Genet.">
        <title>Analysis of the Phlebiopsis gigantea genome, transcriptome and secretome provides insight into its pioneer colonization strategies of wood.</title>
        <authorList>
            <person name="Hori C."/>
            <person name="Ishida T."/>
            <person name="Igarashi K."/>
            <person name="Samejima M."/>
            <person name="Suzuki H."/>
            <person name="Master E."/>
            <person name="Ferreira P."/>
            <person name="Ruiz-Duenas F.J."/>
            <person name="Held B."/>
            <person name="Canessa P."/>
            <person name="Larrondo L.F."/>
            <person name="Schmoll M."/>
            <person name="Druzhinina I.S."/>
            <person name="Kubicek C.P."/>
            <person name="Gaskell J.A."/>
            <person name="Kersten P."/>
            <person name="St John F."/>
            <person name="Glasner J."/>
            <person name="Sabat G."/>
            <person name="Splinter BonDurant S."/>
            <person name="Syed K."/>
            <person name="Yadav J."/>
            <person name="Mgbeahuruike A.C."/>
            <person name="Kovalchuk A."/>
            <person name="Asiegbu F.O."/>
            <person name="Lackner G."/>
            <person name="Hoffmeister D."/>
            <person name="Rencoret J."/>
            <person name="Gutierrez A."/>
            <person name="Sun H."/>
            <person name="Lindquist E."/>
            <person name="Barry K."/>
            <person name="Riley R."/>
            <person name="Grigoriev I.V."/>
            <person name="Henrissat B."/>
            <person name="Kues U."/>
            <person name="Berka R.M."/>
            <person name="Martinez A.T."/>
            <person name="Covert S.F."/>
            <person name="Blanchette R.A."/>
            <person name="Cullen D."/>
        </authorList>
    </citation>
    <scope>NUCLEOTIDE SEQUENCE [LARGE SCALE GENOMIC DNA]</scope>
    <source>
        <strain evidence="2 3">11061_1 CR5-6</strain>
    </source>
</reference>
<accession>A0A0C3S4R1</accession>
<feature type="region of interest" description="Disordered" evidence="1">
    <location>
        <begin position="181"/>
        <end position="200"/>
    </location>
</feature>
<evidence type="ECO:0000313" key="2">
    <source>
        <dbReference type="EMBL" id="KIP10791.1"/>
    </source>
</evidence>
<proteinExistence type="predicted"/>
<protein>
    <submittedName>
        <fullName evidence="2">Uncharacterized protein</fullName>
    </submittedName>
</protein>
<evidence type="ECO:0000256" key="1">
    <source>
        <dbReference type="SAM" id="MobiDB-lite"/>
    </source>
</evidence>